<dbReference type="EMBL" id="JBHLZP010000063">
    <property type="protein sequence ID" value="MFB9832839.1"/>
    <property type="molecule type" value="Genomic_DNA"/>
</dbReference>
<organism evidence="1 2">
    <name type="scientific">Actinoallomurus acaciae</name>
    <dbReference type="NCBI Taxonomy" id="502577"/>
    <lineage>
        <taxon>Bacteria</taxon>
        <taxon>Bacillati</taxon>
        <taxon>Actinomycetota</taxon>
        <taxon>Actinomycetes</taxon>
        <taxon>Streptosporangiales</taxon>
        <taxon>Thermomonosporaceae</taxon>
        <taxon>Actinoallomurus</taxon>
    </lineage>
</organism>
<reference evidence="1 2" key="1">
    <citation type="submission" date="2024-09" db="EMBL/GenBank/DDBJ databases">
        <authorList>
            <person name="Sun Q."/>
            <person name="Mori K."/>
        </authorList>
    </citation>
    <scope>NUCLEOTIDE SEQUENCE [LARGE SCALE GENOMIC DNA]</scope>
    <source>
        <strain evidence="1 2">TBRC 0563</strain>
    </source>
</reference>
<keyword evidence="2" id="KW-1185">Reference proteome</keyword>
<dbReference type="Proteomes" id="UP001589627">
    <property type="component" value="Unassembled WGS sequence"/>
</dbReference>
<sequence>MRHLLALAHHPDTPEAEREAAFARAGALTLKYEIAEADLNHDHDRPAEQIVLYDHPVTGRGGHGRERAWALGTVAQGMGCETAFLNNDSSNRIRRVRIVGPASTIENLKILLPAVLVQMEGSATKTARAHAAKLPGWLTPRERNRDYWQWLISAGPI</sequence>
<name>A0ABV5YCU4_9ACTN</name>
<comment type="caution">
    <text evidence="1">The sequence shown here is derived from an EMBL/GenBank/DDBJ whole genome shotgun (WGS) entry which is preliminary data.</text>
</comment>
<protein>
    <submittedName>
        <fullName evidence="1">Uncharacterized protein</fullName>
    </submittedName>
</protein>
<evidence type="ECO:0000313" key="2">
    <source>
        <dbReference type="Proteomes" id="UP001589627"/>
    </source>
</evidence>
<proteinExistence type="predicted"/>
<evidence type="ECO:0000313" key="1">
    <source>
        <dbReference type="EMBL" id="MFB9832839.1"/>
    </source>
</evidence>
<dbReference type="RefSeq" id="WP_378199329.1">
    <property type="nucleotide sequence ID" value="NZ_JBHLZP010000063.1"/>
</dbReference>
<gene>
    <name evidence="1" type="ORF">ACFFNX_11655</name>
</gene>
<accession>A0ABV5YCU4</accession>